<accession>X1N7A7</accession>
<organism evidence="1">
    <name type="scientific">marine sediment metagenome</name>
    <dbReference type="NCBI Taxonomy" id="412755"/>
    <lineage>
        <taxon>unclassified sequences</taxon>
        <taxon>metagenomes</taxon>
        <taxon>ecological metagenomes</taxon>
    </lineage>
</organism>
<dbReference type="EMBL" id="BARV01016365">
    <property type="protein sequence ID" value="GAI26111.1"/>
    <property type="molecule type" value="Genomic_DNA"/>
</dbReference>
<evidence type="ECO:0000313" key="1">
    <source>
        <dbReference type="EMBL" id="GAI26111.1"/>
    </source>
</evidence>
<protein>
    <recommendedName>
        <fullName evidence="2">FlgD Ig-like domain-containing protein</fullName>
    </recommendedName>
</protein>
<sequence length="204" mass="22213">DPIEVNQADDNVLGGVIKLLPALSDTKREIRLSNDASFADGKLVTVQIPYQGVADVKIEEQLRIFELNSTHHAWGLAPRKQTVDVVADTVSVQVAHFSVFRLAQLAQSATDLTDVAVFPNPVKFADAVGGILKFVRVTQSSTIRIYTLSGDLVKTLDPAQIVEGRAEWNGENENGSAVARGIYLYFIKDEEGHKTSGKIGVIKK</sequence>
<dbReference type="AlphaFoldDB" id="X1N7A7"/>
<gene>
    <name evidence="1" type="ORF">S06H3_28095</name>
</gene>
<dbReference type="Gene3D" id="2.60.40.4070">
    <property type="match status" value="1"/>
</dbReference>
<reference evidence="1" key="1">
    <citation type="journal article" date="2014" name="Front. Microbiol.">
        <title>High frequency of phylogenetically diverse reductive dehalogenase-homologous genes in deep subseafloor sedimentary metagenomes.</title>
        <authorList>
            <person name="Kawai M."/>
            <person name="Futagami T."/>
            <person name="Toyoda A."/>
            <person name="Takaki Y."/>
            <person name="Nishi S."/>
            <person name="Hori S."/>
            <person name="Arai W."/>
            <person name="Tsubouchi T."/>
            <person name="Morono Y."/>
            <person name="Uchiyama I."/>
            <person name="Ito T."/>
            <person name="Fujiyama A."/>
            <person name="Inagaki F."/>
            <person name="Takami H."/>
        </authorList>
    </citation>
    <scope>NUCLEOTIDE SEQUENCE</scope>
    <source>
        <strain evidence="1">Expedition CK06-06</strain>
    </source>
</reference>
<comment type="caution">
    <text evidence="1">The sequence shown here is derived from an EMBL/GenBank/DDBJ whole genome shotgun (WGS) entry which is preliminary data.</text>
</comment>
<feature type="non-terminal residue" evidence="1">
    <location>
        <position position="1"/>
    </location>
</feature>
<evidence type="ECO:0008006" key="2">
    <source>
        <dbReference type="Google" id="ProtNLM"/>
    </source>
</evidence>
<proteinExistence type="predicted"/>
<name>X1N7A7_9ZZZZ</name>